<evidence type="ECO:0000256" key="1">
    <source>
        <dbReference type="ARBA" id="ARBA00023125"/>
    </source>
</evidence>
<dbReference type="Gene3D" id="3.10.150.10">
    <property type="entry name" value="DNA Polymerase III, subunit A, domain 2"/>
    <property type="match status" value="1"/>
</dbReference>
<dbReference type="GO" id="GO:0006298">
    <property type="term" value="P:mismatch repair"/>
    <property type="evidence" value="ECO:0007669"/>
    <property type="project" value="TreeGrafter"/>
</dbReference>
<dbReference type="VEuPathDB" id="VectorBase:LDEU012577"/>
<gene>
    <name evidence="3" type="ORF">B4U80_06330</name>
</gene>
<feature type="domain" description="Proliferating cell nuclear antigen PCNA N-terminal" evidence="2">
    <location>
        <begin position="1"/>
        <end position="47"/>
    </location>
</feature>
<proteinExistence type="predicted"/>
<dbReference type="Proteomes" id="UP000288716">
    <property type="component" value="Unassembled WGS sequence"/>
</dbReference>
<evidence type="ECO:0000259" key="2">
    <source>
        <dbReference type="Pfam" id="PF00705"/>
    </source>
</evidence>
<protein>
    <submittedName>
        <fullName evidence="3">Proliferating cell nuclear antigen-like protein</fullName>
    </submittedName>
</protein>
<dbReference type="SUPFAM" id="SSF55979">
    <property type="entry name" value="DNA clamp"/>
    <property type="match status" value="1"/>
</dbReference>
<dbReference type="GO" id="GO:0006272">
    <property type="term" value="P:leading strand elongation"/>
    <property type="evidence" value="ECO:0007669"/>
    <property type="project" value="TreeGrafter"/>
</dbReference>
<comment type="caution">
    <text evidence="3">The sequence shown here is derived from an EMBL/GenBank/DDBJ whole genome shotgun (WGS) entry which is preliminary data.</text>
</comment>
<dbReference type="Pfam" id="PF00705">
    <property type="entry name" value="PCNA_N"/>
    <property type="match status" value="1"/>
</dbReference>
<dbReference type="PANTHER" id="PTHR11352">
    <property type="entry name" value="PROLIFERATING CELL NUCLEAR ANTIGEN"/>
    <property type="match status" value="1"/>
</dbReference>
<dbReference type="InterPro" id="IPR046938">
    <property type="entry name" value="DNA_clamp_sf"/>
</dbReference>
<sequence>MLEAKIVKALTLKKILEALKEIVNEASWDCTSSGISLQAMDTSHVLL</sequence>
<evidence type="ECO:0000313" key="3">
    <source>
        <dbReference type="EMBL" id="RWS19463.1"/>
    </source>
</evidence>
<accession>A0A443RVS3</accession>
<reference evidence="3 4" key="1">
    <citation type="journal article" date="2018" name="Gigascience">
        <title>Genomes of trombidid mites reveal novel predicted allergens and laterally-transferred genes associated with secondary metabolism.</title>
        <authorList>
            <person name="Dong X."/>
            <person name="Chaisiri K."/>
            <person name="Xia D."/>
            <person name="Armstrong S.D."/>
            <person name="Fang Y."/>
            <person name="Donnelly M.J."/>
            <person name="Kadowaki T."/>
            <person name="McGarry J.W."/>
            <person name="Darby A.C."/>
            <person name="Makepeace B.L."/>
        </authorList>
    </citation>
    <scope>NUCLEOTIDE SEQUENCE [LARGE SCALE GENOMIC DNA]</scope>
    <source>
        <strain evidence="3">UoL-UT</strain>
    </source>
</reference>
<name>A0A443RVS3_9ACAR</name>
<dbReference type="STRING" id="299467.A0A443RVS3"/>
<dbReference type="AlphaFoldDB" id="A0A443RVS3"/>
<keyword evidence="4" id="KW-1185">Reference proteome</keyword>
<dbReference type="InterPro" id="IPR022648">
    <property type="entry name" value="Pr_cel_nuc_antig_N"/>
</dbReference>
<dbReference type="GO" id="GO:0043626">
    <property type="term" value="C:PCNA complex"/>
    <property type="evidence" value="ECO:0007669"/>
    <property type="project" value="TreeGrafter"/>
</dbReference>
<dbReference type="GO" id="GO:0006275">
    <property type="term" value="P:regulation of DNA replication"/>
    <property type="evidence" value="ECO:0007669"/>
    <property type="project" value="InterPro"/>
</dbReference>
<dbReference type="EMBL" id="NCKV01025840">
    <property type="protein sequence ID" value="RWS19463.1"/>
    <property type="molecule type" value="Genomic_DNA"/>
</dbReference>
<organism evidence="3 4">
    <name type="scientific">Leptotrombidium deliense</name>
    <dbReference type="NCBI Taxonomy" id="299467"/>
    <lineage>
        <taxon>Eukaryota</taxon>
        <taxon>Metazoa</taxon>
        <taxon>Ecdysozoa</taxon>
        <taxon>Arthropoda</taxon>
        <taxon>Chelicerata</taxon>
        <taxon>Arachnida</taxon>
        <taxon>Acari</taxon>
        <taxon>Acariformes</taxon>
        <taxon>Trombidiformes</taxon>
        <taxon>Prostigmata</taxon>
        <taxon>Anystina</taxon>
        <taxon>Parasitengona</taxon>
        <taxon>Trombiculoidea</taxon>
        <taxon>Trombiculidae</taxon>
        <taxon>Leptotrombidium</taxon>
    </lineage>
</organism>
<dbReference type="PANTHER" id="PTHR11352:SF0">
    <property type="entry name" value="PROLIFERATING CELL NUCLEAR ANTIGEN"/>
    <property type="match status" value="1"/>
</dbReference>
<dbReference type="GO" id="GO:0019985">
    <property type="term" value="P:translesion synthesis"/>
    <property type="evidence" value="ECO:0007669"/>
    <property type="project" value="TreeGrafter"/>
</dbReference>
<dbReference type="GO" id="GO:0003677">
    <property type="term" value="F:DNA binding"/>
    <property type="evidence" value="ECO:0007669"/>
    <property type="project" value="UniProtKB-KW"/>
</dbReference>
<dbReference type="OrthoDB" id="534348at2759"/>
<evidence type="ECO:0000313" key="4">
    <source>
        <dbReference type="Proteomes" id="UP000288716"/>
    </source>
</evidence>
<dbReference type="InterPro" id="IPR000730">
    <property type="entry name" value="Pr_cel_nuc_antig"/>
</dbReference>
<keyword evidence="1" id="KW-0238">DNA-binding</keyword>
<dbReference type="PRINTS" id="PR00339">
    <property type="entry name" value="PCNACYCLIN"/>
</dbReference>
<dbReference type="GO" id="GO:0030337">
    <property type="term" value="F:DNA polymerase processivity factor activity"/>
    <property type="evidence" value="ECO:0007669"/>
    <property type="project" value="InterPro"/>
</dbReference>